<dbReference type="RefSeq" id="WP_092561362.1">
    <property type="nucleotide sequence ID" value="NZ_FOYZ01000009.1"/>
</dbReference>
<reference evidence="1 2" key="1">
    <citation type="submission" date="2016-10" db="EMBL/GenBank/DDBJ databases">
        <authorList>
            <person name="de Groot N.N."/>
        </authorList>
    </citation>
    <scope>NUCLEOTIDE SEQUENCE [LARGE SCALE GENOMIC DNA]</scope>
    <source>
        <strain evidence="1 2">743A</strain>
    </source>
</reference>
<evidence type="ECO:0000313" key="2">
    <source>
        <dbReference type="Proteomes" id="UP000199659"/>
    </source>
</evidence>
<dbReference type="AlphaFoldDB" id="A0A1I6KMH7"/>
<keyword evidence="2" id="KW-1185">Reference proteome</keyword>
<dbReference type="Proteomes" id="UP000199659">
    <property type="component" value="Unassembled WGS sequence"/>
</dbReference>
<dbReference type="EMBL" id="FOYZ01000009">
    <property type="protein sequence ID" value="SFR92463.1"/>
    <property type="molecule type" value="Genomic_DNA"/>
</dbReference>
<proteinExistence type="predicted"/>
<accession>A0A1I6KMH7</accession>
<name>A0A1I6KMH7_9FIRM</name>
<dbReference type="OrthoDB" id="2104743at2"/>
<dbReference type="STRING" id="37658.SAMN05661086_02551"/>
<organism evidence="1 2">
    <name type="scientific">Anaeromicropila populeti</name>
    <dbReference type="NCBI Taxonomy" id="37658"/>
    <lineage>
        <taxon>Bacteria</taxon>
        <taxon>Bacillati</taxon>
        <taxon>Bacillota</taxon>
        <taxon>Clostridia</taxon>
        <taxon>Lachnospirales</taxon>
        <taxon>Lachnospiraceae</taxon>
        <taxon>Anaeromicropila</taxon>
    </lineage>
</organism>
<sequence length="147" mass="17265">MNYMKLLDKYADMHLFSVLILSEYIKDAAQSLGKALNIKIEDKKIEHVIKSIDKMGVNRVYYVENSEDSRKFIFLNCPRTSYVYQISFRCLSNEVNLIMQAIQPWSSLTLDDLGVPNNEPLIDWMHDTKYESSFNPLFRNLKFNNLI</sequence>
<evidence type="ECO:0000313" key="1">
    <source>
        <dbReference type="EMBL" id="SFR92463.1"/>
    </source>
</evidence>
<protein>
    <submittedName>
        <fullName evidence="1">Uncharacterized protein</fullName>
    </submittedName>
</protein>
<gene>
    <name evidence="1" type="ORF">SAMN05661086_02551</name>
</gene>